<dbReference type="PANTHER" id="PTHR42776:SF13">
    <property type="entry name" value="DIPEPTIDYL-PEPTIDASE 5"/>
    <property type="match status" value="1"/>
</dbReference>
<keyword evidence="2" id="KW-0378">Hydrolase</keyword>
<evidence type="ECO:0000256" key="3">
    <source>
        <dbReference type="SAM" id="MobiDB-lite"/>
    </source>
</evidence>
<evidence type="ECO:0000256" key="2">
    <source>
        <dbReference type="ARBA" id="ARBA00022801"/>
    </source>
</evidence>
<dbReference type="Pfam" id="PF00326">
    <property type="entry name" value="Peptidase_S9"/>
    <property type="match status" value="1"/>
</dbReference>
<dbReference type="InterPro" id="IPR001375">
    <property type="entry name" value="Peptidase_S9_cat"/>
</dbReference>
<organism evidence="5 6">
    <name type="scientific">Paramicrobacterium chengjingii</name>
    <dbReference type="NCBI Taxonomy" id="2769067"/>
    <lineage>
        <taxon>Bacteria</taxon>
        <taxon>Bacillati</taxon>
        <taxon>Actinomycetota</taxon>
        <taxon>Actinomycetes</taxon>
        <taxon>Micrococcales</taxon>
        <taxon>Microbacteriaceae</taxon>
        <taxon>Paramicrobacterium</taxon>
    </lineage>
</organism>
<evidence type="ECO:0000313" key="5">
    <source>
        <dbReference type="EMBL" id="QPZ39169.1"/>
    </source>
</evidence>
<accession>A0ABX6YKQ0</accession>
<reference evidence="5 6" key="1">
    <citation type="submission" date="2020-12" db="EMBL/GenBank/DDBJ databases">
        <title>Microbacterium sp. HY060.</title>
        <authorList>
            <person name="Zhou J."/>
        </authorList>
    </citation>
    <scope>NUCLEOTIDE SEQUENCE [LARGE SCALE GENOMIC DNA]</scope>
    <source>
        <strain evidence="5 6">HY60</strain>
    </source>
</reference>
<protein>
    <submittedName>
        <fullName evidence="5">S9 family peptidase</fullName>
    </submittedName>
</protein>
<evidence type="ECO:0000313" key="6">
    <source>
        <dbReference type="Proteomes" id="UP000662814"/>
    </source>
</evidence>
<keyword evidence="6" id="KW-1185">Reference proteome</keyword>
<evidence type="ECO:0000259" key="4">
    <source>
        <dbReference type="Pfam" id="PF00326"/>
    </source>
</evidence>
<gene>
    <name evidence="5" type="ORF">HCR76_03600</name>
</gene>
<proteinExistence type="predicted"/>
<dbReference type="EMBL" id="CP061169">
    <property type="protein sequence ID" value="QPZ39169.1"/>
    <property type="molecule type" value="Genomic_DNA"/>
</dbReference>
<keyword evidence="1" id="KW-0732">Signal</keyword>
<dbReference type="Proteomes" id="UP000662814">
    <property type="component" value="Chromosome"/>
</dbReference>
<dbReference type="SUPFAM" id="SSF69304">
    <property type="entry name" value="Tricorn protease N-terminal domain"/>
    <property type="match status" value="1"/>
</dbReference>
<dbReference type="SUPFAM" id="SSF53474">
    <property type="entry name" value="alpha/beta-Hydrolases"/>
    <property type="match status" value="1"/>
</dbReference>
<evidence type="ECO:0000256" key="1">
    <source>
        <dbReference type="ARBA" id="ARBA00022729"/>
    </source>
</evidence>
<name>A0ABX6YKQ0_9MICO</name>
<dbReference type="InterPro" id="IPR029058">
    <property type="entry name" value="AB_hydrolase_fold"/>
</dbReference>
<dbReference type="RefSeq" id="WP_166988305.1">
    <property type="nucleotide sequence ID" value="NZ_CP061169.1"/>
</dbReference>
<sequence length="677" mass="72842">MTTNVITELLNATRLNGLTATRGGRLIGAVSTLGAQSNAYVSSLVELTDAGAVPLTRGEASASSPTITDDGHVLFVSKRIGEDGSEARDGSVWSLPLRGEARQLASRPGGFGALRAAGRIVVAELAVHSQAATEKEHADLSKKRSEAKVSAALHSGFPTRYWDSDLGPTRSVLAVSTLPTDLDAATERPAPKPDSDDEPVPQLLEFTYARMPYGRLTDWTLAEDGTFALATMQISVPSKLMAVQVWRIDLRGGEPSLLIDADPDGVDEAEAGPISPDGTRAVIGRFTNWTARQSLSARLQLLNLTTGDVSELWPEHDFWAAPVWLDDATIAAVSDDTGRGSVWIGGLNDAQPRRLAGGPAQKRAFTGLAVQGDRLVAVASAVDVAPHPVAIDPVTGAVTDLPNPAHALDAPGELREITATAEDGTTVRAWLRVPSGEGPHPLVVFAHGGPWGSWNAWTYRWNPNPFVAAGYAVLLPDPAISTGYGQHMIDRGQQQLGGVPFTDIMALTDAAIARDDIDCDRTALAGGSYGGYMANWVAGHTATRFRCIVTHASLWNTESMGSTTDNDGWDEPMRVQNEQYSPHRFVEDIQVPMLVIHGDRDYRVPIAQGQQLWYDLLSRSATPRDADGLTQHRYLYFHDEGHWILGRGNAQVWYETLLGFLDTHVRSGVSERPATLG</sequence>
<feature type="compositionally biased region" description="Basic and acidic residues" evidence="3">
    <location>
        <begin position="185"/>
        <end position="194"/>
    </location>
</feature>
<dbReference type="PANTHER" id="PTHR42776">
    <property type="entry name" value="SERINE PEPTIDASE S9 FAMILY MEMBER"/>
    <property type="match status" value="1"/>
</dbReference>
<feature type="region of interest" description="Disordered" evidence="3">
    <location>
        <begin position="178"/>
        <end position="200"/>
    </location>
</feature>
<dbReference type="Gene3D" id="3.40.50.1820">
    <property type="entry name" value="alpha/beta hydrolase"/>
    <property type="match status" value="1"/>
</dbReference>
<feature type="domain" description="Peptidase S9 prolyl oligopeptidase catalytic" evidence="4">
    <location>
        <begin position="457"/>
        <end position="665"/>
    </location>
</feature>